<dbReference type="SUPFAM" id="SSF56496">
    <property type="entry name" value="Fibrinogen C-terminal domain-like"/>
    <property type="match status" value="1"/>
</dbReference>
<dbReference type="InterPro" id="IPR002181">
    <property type="entry name" value="Fibrinogen_a/b/g_C_dom"/>
</dbReference>
<accession>A0A182YE97</accession>
<dbReference type="STRING" id="30069.A0A182YE97"/>
<evidence type="ECO:0000313" key="1">
    <source>
        <dbReference type="EnsemblMetazoa" id="ASTEI06783-PA"/>
    </source>
</evidence>
<dbReference type="InterPro" id="IPR014716">
    <property type="entry name" value="Fibrinogen_a/b/g_C_1"/>
</dbReference>
<evidence type="ECO:0000313" key="2">
    <source>
        <dbReference type="Proteomes" id="UP000076408"/>
    </source>
</evidence>
<dbReference type="SMART" id="SM00186">
    <property type="entry name" value="FBG"/>
    <property type="match status" value="1"/>
</dbReference>
<dbReference type="EnsemblMetazoa" id="ASTEI06783-RA">
    <property type="protein sequence ID" value="ASTEI06783-PA"/>
    <property type="gene ID" value="ASTEI06783"/>
</dbReference>
<dbReference type="Pfam" id="PF00147">
    <property type="entry name" value="Fibrinogen_C"/>
    <property type="match status" value="1"/>
</dbReference>
<dbReference type="PANTHER" id="PTHR19143">
    <property type="entry name" value="FIBRINOGEN/TENASCIN/ANGIOPOEITIN"/>
    <property type="match status" value="1"/>
</dbReference>
<keyword evidence="2" id="KW-1185">Reference proteome</keyword>
<proteinExistence type="predicted"/>
<dbReference type="InterPro" id="IPR050373">
    <property type="entry name" value="Fibrinogen_C-term_domain"/>
</dbReference>
<dbReference type="PROSITE" id="PS51406">
    <property type="entry name" value="FIBRINOGEN_C_2"/>
    <property type="match status" value="1"/>
</dbReference>
<dbReference type="Proteomes" id="UP000076408">
    <property type="component" value="Unassembled WGS sequence"/>
</dbReference>
<name>A0A182YE97_ANOST</name>
<protein>
    <submittedName>
        <fullName evidence="1">Fibrinogen C-terminal domain-containing protein</fullName>
    </submittedName>
</protein>
<dbReference type="InterPro" id="IPR036056">
    <property type="entry name" value="Fibrinogen-like_C"/>
</dbReference>
<dbReference type="Gene3D" id="3.90.215.10">
    <property type="entry name" value="Gamma Fibrinogen, chain A, domain 1"/>
    <property type="match status" value="1"/>
</dbReference>
<sequence>MKFVMKEDGEGRSTRSCQTRRPFRMECCGHWDSLLKLWATILRATEEPFIVDYCEQIRFGDGWLVIQRHTNGSQNFYRNWNEYRDRFEIAEEFWIGLERLLERGLVELEASSYPLKKVDEFSEPAGDSLSSHQEMKFTTVHENFVVLSEGFRMVQ</sequence>
<reference evidence="2" key="1">
    <citation type="journal article" date="2014" name="Genome Biol.">
        <title>Genome analysis of a major urban malaria vector mosquito, Anopheles stephensi.</title>
        <authorList>
            <person name="Jiang X."/>
            <person name="Peery A."/>
            <person name="Hall A.B."/>
            <person name="Sharma A."/>
            <person name="Chen X.G."/>
            <person name="Waterhouse R.M."/>
            <person name="Komissarov A."/>
            <person name="Riehle M.M."/>
            <person name="Shouche Y."/>
            <person name="Sharakhova M.V."/>
            <person name="Lawson D."/>
            <person name="Pakpour N."/>
            <person name="Arensburger P."/>
            <person name="Davidson V.L."/>
            <person name="Eiglmeier K."/>
            <person name="Emrich S."/>
            <person name="George P."/>
            <person name="Kennedy R.C."/>
            <person name="Mane S.P."/>
            <person name="Maslen G."/>
            <person name="Oringanje C."/>
            <person name="Qi Y."/>
            <person name="Settlage R."/>
            <person name="Tojo M."/>
            <person name="Tubio J.M."/>
            <person name="Unger M.F."/>
            <person name="Wang B."/>
            <person name="Vernick K.D."/>
            <person name="Ribeiro J.M."/>
            <person name="James A.A."/>
            <person name="Michel K."/>
            <person name="Riehle M.A."/>
            <person name="Luckhart S."/>
            <person name="Sharakhov I.V."/>
            <person name="Tu Z."/>
        </authorList>
    </citation>
    <scope>NUCLEOTIDE SEQUENCE [LARGE SCALE GENOMIC DNA]</scope>
    <source>
        <strain evidence="2">Indian</strain>
    </source>
</reference>
<dbReference type="GO" id="GO:0005615">
    <property type="term" value="C:extracellular space"/>
    <property type="evidence" value="ECO:0007669"/>
    <property type="project" value="TreeGrafter"/>
</dbReference>
<dbReference type="AlphaFoldDB" id="A0A182YE97"/>
<organism evidence="1 2">
    <name type="scientific">Anopheles stephensi</name>
    <name type="common">Indo-Pakistan malaria mosquito</name>
    <dbReference type="NCBI Taxonomy" id="30069"/>
    <lineage>
        <taxon>Eukaryota</taxon>
        <taxon>Metazoa</taxon>
        <taxon>Ecdysozoa</taxon>
        <taxon>Arthropoda</taxon>
        <taxon>Hexapoda</taxon>
        <taxon>Insecta</taxon>
        <taxon>Pterygota</taxon>
        <taxon>Neoptera</taxon>
        <taxon>Endopterygota</taxon>
        <taxon>Diptera</taxon>
        <taxon>Nematocera</taxon>
        <taxon>Culicoidea</taxon>
        <taxon>Culicidae</taxon>
        <taxon>Anophelinae</taxon>
        <taxon>Anopheles</taxon>
    </lineage>
</organism>
<dbReference type="VEuPathDB" id="VectorBase:ASTEI06783"/>
<dbReference type="PANTHER" id="PTHR19143:SF327">
    <property type="entry name" value="FI21813P1-RELATED"/>
    <property type="match status" value="1"/>
</dbReference>
<reference evidence="1" key="2">
    <citation type="submission" date="2020-05" db="UniProtKB">
        <authorList>
            <consortium name="EnsemblMetazoa"/>
        </authorList>
    </citation>
    <scope>IDENTIFICATION</scope>
    <source>
        <strain evidence="1">Indian</strain>
    </source>
</reference>